<dbReference type="InterPro" id="IPR013249">
    <property type="entry name" value="RNA_pol_sigma70_r4_t2"/>
</dbReference>
<comment type="caution">
    <text evidence="8">The sequence shown here is derived from an EMBL/GenBank/DDBJ whole genome shotgun (WGS) entry which is preliminary data.</text>
</comment>
<dbReference type="Proteomes" id="UP001523543">
    <property type="component" value="Unassembled WGS sequence"/>
</dbReference>
<comment type="similarity">
    <text evidence="1">Belongs to the sigma-70 factor family. ECF subfamily.</text>
</comment>
<dbReference type="PATRIC" id="fig|178900.7.peg.978"/>
<evidence type="ECO:0000259" key="7">
    <source>
        <dbReference type="Pfam" id="PF08281"/>
    </source>
</evidence>
<evidence type="ECO:0000256" key="3">
    <source>
        <dbReference type="ARBA" id="ARBA00023082"/>
    </source>
</evidence>
<dbReference type="Pfam" id="PF08281">
    <property type="entry name" value="Sigma70_r4_2"/>
    <property type="match status" value="1"/>
</dbReference>
<sequence>MVRSPSLVLQVFISRRNDLIKYAETIAPNHGDDIVQEAWFRINRTVTATVEIVSPDSYLFRVVRNLAIDVKRKIGREAQSTCDASPQEMGNAPASNSPEADVLVSEQMRLLSEAMDELPERTRIALEMRRSGKYKLKDIAAHFGISIAVTHEIIARGIAHCRSRVLPPE</sequence>
<dbReference type="Gene3D" id="1.10.10.10">
    <property type="entry name" value="Winged helix-like DNA-binding domain superfamily/Winged helix DNA-binding domain"/>
    <property type="match status" value="1"/>
</dbReference>
<dbReference type="InterPro" id="IPR014284">
    <property type="entry name" value="RNA_pol_sigma-70_dom"/>
</dbReference>
<dbReference type="GO" id="GO:0003677">
    <property type="term" value="F:DNA binding"/>
    <property type="evidence" value="ECO:0007669"/>
    <property type="project" value="InterPro"/>
</dbReference>
<dbReference type="InterPro" id="IPR036388">
    <property type="entry name" value="WH-like_DNA-bd_sf"/>
</dbReference>
<evidence type="ECO:0000313" key="11">
    <source>
        <dbReference type="Proteomes" id="UP001523543"/>
    </source>
</evidence>
<dbReference type="SUPFAM" id="SSF88659">
    <property type="entry name" value="Sigma3 and sigma4 domains of RNA polymerase sigma factors"/>
    <property type="match status" value="1"/>
</dbReference>
<gene>
    <name evidence="8" type="ORF">AD954_05970</name>
    <name evidence="9" type="ORF">NKW54_14325</name>
</gene>
<dbReference type="InterPro" id="IPR007627">
    <property type="entry name" value="RNA_pol_sigma70_r2"/>
</dbReference>
<dbReference type="GO" id="GO:0016987">
    <property type="term" value="F:sigma factor activity"/>
    <property type="evidence" value="ECO:0007669"/>
    <property type="project" value="UniProtKB-KW"/>
</dbReference>
<evidence type="ECO:0000256" key="1">
    <source>
        <dbReference type="ARBA" id="ARBA00010641"/>
    </source>
</evidence>
<dbReference type="InterPro" id="IPR013325">
    <property type="entry name" value="RNA_pol_sigma_r2"/>
</dbReference>
<evidence type="ECO:0000313" key="9">
    <source>
        <dbReference type="EMBL" id="MCP1247107.1"/>
    </source>
</evidence>
<reference evidence="8 10" key="1">
    <citation type="submission" date="2015-06" db="EMBL/GenBank/DDBJ databases">
        <title>Improved classification and identification of acetic acid bacteria using matrix-assisted laser desorption/ionization time-of-flight mass spectrometry; Gluconobacter nephelii and Gluconobacter uchimurae are later heterotypic synonyms of Gluconobacter japonicus and Gluconobacter oxydans, respectively.</title>
        <authorList>
            <person name="Li L."/>
            <person name="Cleenwerck I."/>
            <person name="De Vuyst L."/>
            <person name="Vandamme P."/>
        </authorList>
    </citation>
    <scope>NUCLEOTIDE SEQUENCE [LARGE SCALE GENOMIC DNA]</scope>
    <source>
        <strain evidence="8 10">LMG 1545</strain>
    </source>
</reference>
<keyword evidence="2" id="KW-0805">Transcription regulation</keyword>
<dbReference type="EMBL" id="LIAA01000030">
    <property type="protein sequence ID" value="KXV77719.1"/>
    <property type="molecule type" value="Genomic_DNA"/>
</dbReference>
<name>A0A149VBV6_9PROT</name>
<organism evidence="8 10">
    <name type="scientific">Acetobacter cerevisiae</name>
    <dbReference type="NCBI Taxonomy" id="178900"/>
    <lineage>
        <taxon>Bacteria</taxon>
        <taxon>Pseudomonadati</taxon>
        <taxon>Pseudomonadota</taxon>
        <taxon>Alphaproteobacteria</taxon>
        <taxon>Acetobacterales</taxon>
        <taxon>Acetobacteraceae</taxon>
        <taxon>Acetobacter</taxon>
    </lineage>
</organism>
<protein>
    <submittedName>
        <fullName evidence="9">Sigma-70 family RNA polymerase sigma factor</fullName>
    </submittedName>
</protein>
<evidence type="ECO:0000256" key="5">
    <source>
        <dbReference type="SAM" id="MobiDB-lite"/>
    </source>
</evidence>
<evidence type="ECO:0000313" key="8">
    <source>
        <dbReference type="EMBL" id="KXV77719.1"/>
    </source>
</evidence>
<dbReference type="GO" id="GO:0006352">
    <property type="term" value="P:DNA-templated transcription initiation"/>
    <property type="evidence" value="ECO:0007669"/>
    <property type="project" value="InterPro"/>
</dbReference>
<proteinExistence type="inferred from homology"/>
<dbReference type="AlphaFoldDB" id="A0A149VBV6"/>
<evidence type="ECO:0000256" key="2">
    <source>
        <dbReference type="ARBA" id="ARBA00023015"/>
    </source>
</evidence>
<feature type="domain" description="RNA polymerase sigma-70 region 2" evidence="6">
    <location>
        <begin position="17"/>
        <end position="76"/>
    </location>
</feature>
<evidence type="ECO:0000313" key="10">
    <source>
        <dbReference type="Proteomes" id="UP000075462"/>
    </source>
</evidence>
<keyword evidence="11" id="KW-1185">Reference proteome</keyword>
<reference evidence="9 11" key="2">
    <citation type="submission" date="2022-06" db="EMBL/GenBank/DDBJ databases">
        <title>Acetobacer genomes from food samples.</title>
        <authorList>
            <person name="Sombolestani A."/>
        </authorList>
    </citation>
    <scope>NUCLEOTIDE SEQUENCE [LARGE SCALE GENOMIC DNA]</scope>
    <source>
        <strain evidence="9 11">R-83281</strain>
    </source>
</reference>
<dbReference type="PANTHER" id="PTHR43133">
    <property type="entry name" value="RNA POLYMERASE ECF-TYPE SIGMA FACTO"/>
    <property type="match status" value="1"/>
</dbReference>
<keyword evidence="4" id="KW-0804">Transcription</keyword>
<evidence type="ECO:0000256" key="4">
    <source>
        <dbReference type="ARBA" id="ARBA00023163"/>
    </source>
</evidence>
<accession>A0A149VBV6</accession>
<dbReference type="InterPro" id="IPR013324">
    <property type="entry name" value="RNA_pol_sigma_r3/r4-like"/>
</dbReference>
<evidence type="ECO:0000259" key="6">
    <source>
        <dbReference type="Pfam" id="PF04542"/>
    </source>
</evidence>
<dbReference type="InterPro" id="IPR039425">
    <property type="entry name" value="RNA_pol_sigma-70-like"/>
</dbReference>
<feature type="region of interest" description="Disordered" evidence="5">
    <location>
        <begin position="79"/>
        <end position="98"/>
    </location>
</feature>
<dbReference type="Pfam" id="PF04542">
    <property type="entry name" value="Sigma70_r2"/>
    <property type="match status" value="1"/>
</dbReference>
<keyword evidence="3" id="KW-0731">Sigma factor</keyword>
<dbReference type="Proteomes" id="UP000075462">
    <property type="component" value="Unassembled WGS sequence"/>
</dbReference>
<dbReference type="SUPFAM" id="SSF88946">
    <property type="entry name" value="Sigma2 domain of RNA polymerase sigma factors"/>
    <property type="match status" value="1"/>
</dbReference>
<dbReference type="NCBIfam" id="TIGR02937">
    <property type="entry name" value="sigma70-ECF"/>
    <property type="match status" value="1"/>
</dbReference>
<dbReference type="PANTHER" id="PTHR43133:SF63">
    <property type="entry name" value="RNA POLYMERASE SIGMA FACTOR FECI-RELATED"/>
    <property type="match status" value="1"/>
</dbReference>
<dbReference type="RefSeq" id="WP_062272335.1">
    <property type="nucleotide sequence ID" value="NZ_JAMYZR010000049.1"/>
</dbReference>
<dbReference type="EMBL" id="JAMYZR010000049">
    <property type="protein sequence ID" value="MCP1247107.1"/>
    <property type="molecule type" value="Genomic_DNA"/>
</dbReference>
<feature type="domain" description="RNA polymerase sigma factor 70 region 4 type 2" evidence="7">
    <location>
        <begin position="109"/>
        <end position="160"/>
    </location>
</feature>
<dbReference type="Gene3D" id="1.10.1740.10">
    <property type="match status" value="1"/>
</dbReference>